<feature type="domain" description="ABC transporter" evidence="5">
    <location>
        <begin position="329"/>
        <end position="544"/>
    </location>
</feature>
<dbReference type="InterPro" id="IPR051309">
    <property type="entry name" value="ABCF_ATPase"/>
</dbReference>
<dbReference type="RefSeq" id="WP_158465821.1">
    <property type="nucleotide sequence ID" value="NZ_QJUE01000001.1"/>
</dbReference>
<dbReference type="InterPro" id="IPR027417">
    <property type="entry name" value="P-loop_NTPase"/>
</dbReference>
<evidence type="ECO:0000256" key="3">
    <source>
        <dbReference type="ARBA" id="ARBA00022840"/>
    </source>
</evidence>
<dbReference type="GO" id="GO:0003676">
    <property type="term" value="F:nucleic acid binding"/>
    <property type="evidence" value="ECO:0007669"/>
    <property type="project" value="UniProtKB-ARBA"/>
</dbReference>
<dbReference type="PANTHER" id="PTHR42855">
    <property type="entry name" value="ABC TRANSPORTER ATP-BINDING SUBUNIT"/>
    <property type="match status" value="1"/>
</dbReference>
<dbReference type="InterPro" id="IPR003593">
    <property type="entry name" value="AAA+_ATPase"/>
</dbReference>
<dbReference type="Proteomes" id="UP000247807">
    <property type="component" value="Unassembled WGS sequence"/>
</dbReference>
<proteinExistence type="predicted"/>
<dbReference type="PROSITE" id="PS00211">
    <property type="entry name" value="ABC_TRANSPORTER_1"/>
    <property type="match status" value="2"/>
</dbReference>
<dbReference type="FunFam" id="3.40.50.300:FF:000309">
    <property type="entry name" value="ABC transporter ATP-binding protein"/>
    <property type="match status" value="1"/>
</dbReference>
<dbReference type="InterPro" id="IPR003439">
    <property type="entry name" value="ABC_transporter-like_ATP-bd"/>
</dbReference>
<keyword evidence="1" id="KW-0677">Repeat</keyword>
<gene>
    <name evidence="6" type="ORF">DNJ73_00755</name>
</gene>
<dbReference type="InterPro" id="IPR017871">
    <property type="entry name" value="ABC_transporter-like_CS"/>
</dbReference>
<evidence type="ECO:0000256" key="1">
    <source>
        <dbReference type="ARBA" id="ARBA00022737"/>
    </source>
</evidence>
<dbReference type="PANTHER" id="PTHR42855:SF1">
    <property type="entry name" value="ABC TRANSPORTER DOMAIN-CONTAINING PROTEIN"/>
    <property type="match status" value="1"/>
</dbReference>
<dbReference type="SMART" id="SM00382">
    <property type="entry name" value="AAA"/>
    <property type="match status" value="2"/>
</dbReference>
<reference evidence="6 7" key="1">
    <citation type="journal article" date="2018" name="Appl. Environ. Microbiol.">
        <title>Genome rearrangement shapes Prochlorococcus ecological adaptation.</title>
        <authorList>
            <person name="Yan W."/>
            <person name="Wei S."/>
            <person name="Wang Q."/>
            <person name="Xiao X."/>
            <person name="Zeng Q."/>
            <person name="Jiao N."/>
            <person name="Zhang R."/>
        </authorList>
    </citation>
    <scope>NUCLEOTIDE SEQUENCE [LARGE SCALE GENOMIC DNA]</scope>
    <source>
        <strain evidence="6 7">XMU1408</strain>
    </source>
</reference>
<dbReference type="SUPFAM" id="SSF52540">
    <property type="entry name" value="P-loop containing nucleoside triphosphate hydrolases"/>
    <property type="match status" value="2"/>
</dbReference>
<dbReference type="OrthoDB" id="9762369at2"/>
<dbReference type="CDD" id="cd03221">
    <property type="entry name" value="ABCF_EF-3"/>
    <property type="match status" value="2"/>
</dbReference>
<dbReference type="Gene3D" id="3.40.50.300">
    <property type="entry name" value="P-loop containing nucleotide triphosphate hydrolases"/>
    <property type="match status" value="2"/>
</dbReference>
<dbReference type="Pfam" id="PF12848">
    <property type="entry name" value="ABC_tran_Xtn"/>
    <property type="match status" value="1"/>
</dbReference>
<keyword evidence="3" id="KW-0067">ATP-binding</keyword>
<organism evidence="6 7">
    <name type="scientific">Prochlorococcus marinus XMU1408</name>
    <dbReference type="NCBI Taxonomy" id="2213228"/>
    <lineage>
        <taxon>Bacteria</taxon>
        <taxon>Bacillati</taxon>
        <taxon>Cyanobacteriota</taxon>
        <taxon>Cyanophyceae</taxon>
        <taxon>Synechococcales</taxon>
        <taxon>Prochlorococcaceae</taxon>
        <taxon>Prochlorococcus</taxon>
    </lineage>
</organism>
<dbReference type="EMBL" id="QJUE01000001">
    <property type="protein sequence ID" value="PYE03747.1"/>
    <property type="molecule type" value="Genomic_DNA"/>
</dbReference>
<dbReference type="InterPro" id="IPR032781">
    <property type="entry name" value="ABC_tran_Xtn"/>
</dbReference>
<dbReference type="AlphaFoldDB" id="A0A318R6Z5"/>
<dbReference type="GO" id="GO:0016887">
    <property type="term" value="F:ATP hydrolysis activity"/>
    <property type="evidence" value="ECO:0007669"/>
    <property type="project" value="InterPro"/>
</dbReference>
<keyword evidence="2" id="KW-0547">Nucleotide-binding</keyword>
<evidence type="ECO:0000256" key="4">
    <source>
        <dbReference type="SAM" id="Coils"/>
    </source>
</evidence>
<comment type="caution">
    <text evidence="6">The sequence shown here is derived from an EMBL/GenBank/DDBJ whole genome shotgun (WGS) entry which is preliminary data.</text>
</comment>
<keyword evidence="4" id="KW-0175">Coiled coil</keyword>
<accession>A0A318R6Z5</accession>
<dbReference type="Pfam" id="PF00005">
    <property type="entry name" value="ABC_tran"/>
    <property type="match status" value="2"/>
</dbReference>
<dbReference type="FunFam" id="3.40.50.300:FF:000011">
    <property type="entry name" value="Putative ABC transporter ATP-binding component"/>
    <property type="match status" value="1"/>
</dbReference>
<protein>
    <submittedName>
        <fullName evidence="6">Lysophospholipase</fullName>
    </submittedName>
</protein>
<evidence type="ECO:0000259" key="5">
    <source>
        <dbReference type="PROSITE" id="PS50893"/>
    </source>
</evidence>
<evidence type="ECO:0000313" key="7">
    <source>
        <dbReference type="Proteomes" id="UP000247807"/>
    </source>
</evidence>
<dbReference type="GO" id="GO:0005524">
    <property type="term" value="F:ATP binding"/>
    <property type="evidence" value="ECO:0007669"/>
    <property type="project" value="UniProtKB-KW"/>
</dbReference>
<dbReference type="PROSITE" id="PS50893">
    <property type="entry name" value="ABC_TRANSPORTER_2"/>
    <property type="match status" value="2"/>
</dbReference>
<evidence type="ECO:0000313" key="6">
    <source>
        <dbReference type="EMBL" id="PYE03747.1"/>
    </source>
</evidence>
<sequence>MLRLEKISKIYPTGEVLKNISWEIKNGERIGLVGVNGAGKSTQLKIIAGLEEATDGSLITEGDPSIAYLKQEFDVDIARTVREELFEAFQEASDLLHKQKLIQEKMESELASQDSDYLNSLIKELSVIQSKFESINGYDLESKIEKLLPNIGFNQKDAGRLVGDFSGGWQMRIALGKILLQSPDLLLLDEPTNHLDLETIEWLENYLLNQKVAMVIVSHDRSFLDKVCTKIVNTERGQSKSYLGNYTSYIQQRDFEVESTRAAYEKQQKDIQVQKAYIERFRASATRSTQAKSREKLLDKVDKISAPESSLKGPLFKFMDAPRSGKEVLNINDLTHSYEDNILFLGADLEVEPGERIAFLGENGSGKSTLLRLIMGLEEADEGSIELGKYNVFPSYFEQNQAEALELEKTVIETINECVPSWTQTQVRSLLGSFGLINDSVFKEVSQISGGEKARLALALMIIKPSNLLILDEPTNHLDIPSKQMLEKALSDYNGTALIVSHDRYFISKVANKIVEIRDGQLIKYRGDYKYYKEKKIEEKREKEKELKLADLERKRLANREKQRKRKKLRKK</sequence>
<name>A0A318R6Z5_PROMR</name>
<feature type="coiled-coil region" evidence="4">
    <location>
        <begin position="533"/>
        <end position="572"/>
    </location>
</feature>
<feature type="domain" description="ABC transporter" evidence="5">
    <location>
        <begin position="2"/>
        <end position="261"/>
    </location>
</feature>
<evidence type="ECO:0000256" key="2">
    <source>
        <dbReference type="ARBA" id="ARBA00022741"/>
    </source>
</evidence>